<sequence length="143" mass="15957">MSEVSTTYDVQVIHFPKSEMIGVTGIGEYEVTMKKNCGVLFKFFGERNIKPGQFAAFFFDNPIEVPEEKLKSVAAVKVTSEQLASLSLSGDEPVEPIVWEEGDYAVVVYTGPYSGLIPLYDYIFGVFLPKIFGRKTELQANIQ</sequence>
<gene>
    <name evidence="2" type="ORF">PPL_10904</name>
</gene>
<keyword evidence="3" id="KW-1185">Reference proteome</keyword>
<reference evidence="2 3" key="1">
    <citation type="journal article" date="2011" name="Genome Res.">
        <title>Phylogeny-wide analysis of social amoeba genomes highlights ancient origins for complex intercellular communication.</title>
        <authorList>
            <person name="Heidel A.J."/>
            <person name="Lawal H.M."/>
            <person name="Felder M."/>
            <person name="Schilde C."/>
            <person name="Helps N.R."/>
            <person name="Tunggal B."/>
            <person name="Rivero F."/>
            <person name="John U."/>
            <person name="Schleicher M."/>
            <person name="Eichinger L."/>
            <person name="Platzer M."/>
            <person name="Noegel A.A."/>
            <person name="Schaap P."/>
            <person name="Gloeckner G."/>
        </authorList>
    </citation>
    <scope>NUCLEOTIDE SEQUENCE [LARGE SCALE GENOMIC DNA]</scope>
    <source>
        <strain evidence="3">ATCC 26659 / Pp 5 / PN500</strain>
    </source>
</reference>
<dbReference type="AlphaFoldDB" id="D3BSD7"/>
<comment type="caution">
    <text evidence="2">The sequence shown here is derived from an EMBL/GenBank/DDBJ whole genome shotgun (WGS) entry which is preliminary data.</text>
</comment>
<dbReference type="InParanoid" id="D3BSD7"/>
<accession>D3BSD7</accession>
<dbReference type="InterPro" id="IPR029442">
    <property type="entry name" value="GyrI-like"/>
</dbReference>
<dbReference type="SUPFAM" id="SSF55136">
    <property type="entry name" value="Probable bacterial effector-binding domain"/>
    <property type="match status" value="1"/>
</dbReference>
<dbReference type="Pfam" id="PF06445">
    <property type="entry name" value="GyrI-like"/>
    <property type="match status" value="1"/>
</dbReference>
<dbReference type="Proteomes" id="UP000001396">
    <property type="component" value="Unassembled WGS sequence"/>
</dbReference>
<dbReference type="RefSeq" id="XP_020427777.1">
    <property type="nucleotide sequence ID" value="XM_020581666.1"/>
</dbReference>
<dbReference type="GeneID" id="31366373"/>
<evidence type="ECO:0000313" key="3">
    <source>
        <dbReference type="Proteomes" id="UP000001396"/>
    </source>
</evidence>
<protein>
    <recommendedName>
        <fullName evidence="1">GyrI-like small molecule binding domain-containing protein</fullName>
    </recommendedName>
</protein>
<proteinExistence type="predicted"/>
<name>D3BSD7_HETP5</name>
<dbReference type="InterPro" id="IPR011256">
    <property type="entry name" value="Reg_factor_effector_dom_sf"/>
</dbReference>
<feature type="domain" description="GyrI-like small molecule binding" evidence="1">
    <location>
        <begin position="9"/>
        <end position="130"/>
    </location>
</feature>
<dbReference type="Gene3D" id="3.20.80.10">
    <property type="entry name" value="Regulatory factor, effector binding domain"/>
    <property type="match status" value="1"/>
</dbReference>
<evidence type="ECO:0000259" key="1">
    <source>
        <dbReference type="Pfam" id="PF06445"/>
    </source>
</evidence>
<dbReference type="EMBL" id="ADBJ01000052">
    <property type="protein sequence ID" value="EFA75643.1"/>
    <property type="molecule type" value="Genomic_DNA"/>
</dbReference>
<organism evidence="2 3">
    <name type="scientific">Heterostelium pallidum (strain ATCC 26659 / Pp 5 / PN500)</name>
    <name type="common">Cellular slime mold</name>
    <name type="synonym">Polysphondylium pallidum</name>
    <dbReference type="NCBI Taxonomy" id="670386"/>
    <lineage>
        <taxon>Eukaryota</taxon>
        <taxon>Amoebozoa</taxon>
        <taxon>Evosea</taxon>
        <taxon>Eumycetozoa</taxon>
        <taxon>Dictyostelia</taxon>
        <taxon>Acytosteliales</taxon>
        <taxon>Acytosteliaceae</taxon>
        <taxon>Heterostelium</taxon>
    </lineage>
</organism>
<evidence type="ECO:0000313" key="2">
    <source>
        <dbReference type="EMBL" id="EFA75643.1"/>
    </source>
</evidence>